<feature type="region of interest" description="Disordered" evidence="1">
    <location>
        <begin position="44"/>
        <end position="69"/>
    </location>
</feature>
<dbReference type="AlphaFoldDB" id="A0AAE0DYG1"/>
<sequence length="113" mass="13736">MTDRQKGVINALEDHFPFAKRRSMIHPLPDQTMWPDVETHQIIPPPLHVQHGRPKLQRKWEPDERPKEGRTGSVVCVYPYVYFYDTYNIRLDVYIYMYFYDTYNNWLDVFILL</sequence>
<evidence type="ECO:0000313" key="2">
    <source>
        <dbReference type="EMBL" id="KAK3195573.1"/>
    </source>
</evidence>
<gene>
    <name evidence="2" type="ORF">Dsin_026883</name>
</gene>
<evidence type="ECO:0000313" key="3">
    <source>
        <dbReference type="Proteomes" id="UP001281410"/>
    </source>
</evidence>
<accession>A0AAE0DYG1</accession>
<feature type="compositionally biased region" description="Basic and acidic residues" evidence="1">
    <location>
        <begin position="58"/>
        <end position="69"/>
    </location>
</feature>
<organism evidence="2 3">
    <name type="scientific">Dipteronia sinensis</name>
    <dbReference type="NCBI Taxonomy" id="43782"/>
    <lineage>
        <taxon>Eukaryota</taxon>
        <taxon>Viridiplantae</taxon>
        <taxon>Streptophyta</taxon>
        <taxon>Embryophyta</taxon>
        <taxon>Tracheophyta</taxon>
        <taxon>Spermatophyta</taxon>
        <taxon>Magnoliopsida</taxon>
        <taxon>eudicotyledons</taxon>
        <taxon>Gunneridae</taxon>
        <taxon>Pentapetalae</taxon>
        <taxon>rosids</taxon>
        <taxon>malvids</taxon>
        <taxon>Sapindales</taxon>
        <taxon>Sapindaceae</taxon>
        <taxon>Hippocastanoideae</taxon>
        <taxon>Acereae</taxon>
        <taxon>Dipteronia</taxon>
    </lineage>
</organism>
<name>A0AAE0DYG1_9ROSI</name>
<comment type="caution">
    <text evidence="2">The sequence shown here is derived from an EMBL/GenBank/DDBJ whole genome shotgun (WGS) entry which is preliminary data.</text>
</comment>
<evidence type="ECO:0000256" key="1">
    <source>
        <dbReference type="SAM" id="MobiDB-lite"/>
    </source>
</evidence>
<proteinExistence type="predicted"/>
<dbReference type="EMBL" id="JANJYJ010000008">
    <property type="protein sequence ID" value="KAK3195573.1"/>
    <property type="molecule type" value="Genomic_DNA"/>
</dbReference>
<dbReference type="Proteomes" id="UP001281410">
    <property type="component" value="Unassembled WGS sequence"/>
</dbReference>
<reference evidence="2" key="1">
    <citation type="journal article" date="2023" name="Plant J.">
        <title>Genome sequences and population genomics provide insights into the demographic history, inbreeding, and mutation load of two 'living fossil' tree species of Dipteronia.</title>
        <authorList>
            <person name="Feng Y."/>
            <person name="Comes H.P."/>
            <person name="Chen J."/>
            <person name="Zhu S."/>
            <person name="Lu R."/>
            <person name="Zhang X."/>
            <person name="Li P."/>
            <person name="Qiu J."/>
            <person name="Olsen K.M."/>
            <person name="Qiu Y."/>
        </authorList>
    </citation>
    <scope>NUCLEOTIDE SEQUENCE</scope>
    <source>
        <strain evidence="2">NBL</strain>
    </source>
</reference>
<keyword evidence="3" id="KW-1185">Reference proteome</keyword>
<protein>
    <submittedName>
        <fullName evidence="2">Uncharacterized protein</fullName>
    </submittedName>
</protein>